<reference evidence="2 3" key="1">
    <citation type="journal article" date="2015" name="Genome Biol. Evol.">
        <title>The genome of winter moth (Operophtera brumata) provides a genomic perspective on sexual dimorphism and phenology.</title>
        <authorList>
            <person name="Derks M.F."/>
            <person name="Smit S."/>
            <person name="Salis L."/>
            <person name="Schijlen E."/>
            <person name="Bossers A."/>
            <person name="Mateman C."/>
            <person name="Pijl A.S."/>
            <person name="de Ridder D."/>
            <person name="Groenen M.A."/>
            <person name="Visser M.E."/>
            <person name="Megens H.J."/>
        </authorList>
    </citation>
    <scope>NUCLEOTIDE SEQUENCE [LARGE SCALE GENOMIC DNA]</scope>
    <source>
        <strain evidence="2">WM2013NL</strain>
        <tissue evidence="2">Head and thorax</tissue>
    </source>
</reference>
<dbReference type="STRING" id="104452.A0A0L7L5P0"/>
<evidence type="ECO:0000259" key="1">
    <source>
        <dbReference type="PROSITE" id="PS50191"/>
    </source>
</evidence>
<dbReference type="Gene3D" id="3.40.525.10">
    <property type="entry name" value="CRAL-TRIO lipid binding domain"/>
    <property type="match status" value="1"/>
</dbReference>
<evidence type="ECO:0000313" key="2">
    <source>
        <dbReference type="EMBL" id="KOB70833.1"/>
    </source>
</evidence>
<dbReference type="SUPFAM" id="SSF46938">
    <property type="entry name" value="CRAL/TRIO N-terminal domain"/>
    <property type="match status" value="1"/>
</dbReference>
<keyword evidence="3" id="KW-1185">Reference proteome</keyword>
<dbReference type="EMBL" id="JTDY01002730">
    <property type="protein sequence ID" value="KOB70833.1"/>
    <property type="molecule type" value="Genomic_DNA"/>
</dbReference>
<dbReference type="Gene3D" id="1.10.8.20">
    <property type="entry name" value="N-terminal domain of phosphatidylinositol transfer protein sec14p"/>
    <property type="match status" value="1"/>
</dbReference>
<protein>
    <submittedName>
        <fullName evidence="2">Clavesin-1</fullName>
    </submittedName>
</protein>
<dbReference type="PANTHER" id="PTHR10174">
    <property type="entry name" value="ALPHA-TOCOPHEROL TRANSFER PROTEIN-RELATED"/>
    <property type="match status" value="1"/>
</dbReference>
<name>A0A0L7L5P0_OPEBR</name>
<dbReference type="CDD" id="cd00170">
    <property type="entry name" value="SEC14"/>
    <property type="match status" value="1"/>
</dbReference>
<dbReference type="InterPro" id="IPR036865">
    <property type="entry name" value="CRAL-TRIO_dom_sf"/>
</dbReference>
<dbReference type="GO" id="GO:0016020">
    <property type="term" value="C:membrane"/>
    <property type="evidence" value="ECO:0007669"/>
    <property type="project" value="TreeGrafter"/>
</dbReference>
<proteinExistence type="predicted"/>
<feature type="domain" description="CRAL-TRIO" evidence="1">
    <location>
        <begin position="110"/>
        <end position="258"/>
    </location>
</feature>
<dbReference type="InterPro" id="IPR001251">
    <property type="entry name" value="CRAL-TRIO_dom"/>
</dbReference>
<evidence type="ECO:0000313" key="3">
    <source>
        <dbReference type="Proteomes" id="UP000037510"/>
    </source>
</evidence>
<dbReference type="AlphaFoldDB" id="A0A0L7L5P0"/>
<dbReference type="InterPro" id="IPR036273">
    <property type="entry name" value="CRAL/TRIO_N_dom_sf"/>
</dbReference>
<dbReference type="PROSITE" id="PS50191">
    <property type="entry name" value="CRAL_TRIO"/>
    <property type="match status" value="1"/>
</dbReference>
<accession>A0A0L7L5P0</accession>
<comment type="caution">
    <text evidence="2">The sequence shown here is derived from an EMBL/GenBank/DDBJ whole genome shotgun (WGS) entry which is preliminary data.</text>
</comment>
<dbReference type="Pfam" id="PF00650">
    <property type="entry name" value="CRAL_TRIO"/>
    <property type="match status" value="1"/>
</dbReference>
<sequence length="278" mass="31879">MDQMLTDLDQAPRLQSGDVLLQIELDEPRDAVKAIARDQLRETPDVVGPAVQKLRRLLEMRFLRPCKFYPESAYKLIKSYYKFKLDHPSEYNGLVPSRQRNVFNQNVLNVLPRRDQHGRRVLILKLGKNWNHTTCSLDDVFKGCVLLLEAAILEPETQICGAVVILDMDGLSWAQMLQFRPAFAKKIVNWLESERPLRHQPNCPFMFDGVVFPMFTNHIKGQKFRSRVINIKSNGLLHQHISPNCLPSSYGGTLTIPIATGAQWLQLLLVCEREFNGT</sequence>
<dbReference type="PANTHER" id="PTHR10174:SF220">
    <property type="entry name" value="LD41874P"/>
    <property type="match status" value="1"/>
</dbReference>
<gene>
    <name evidence="2" type="ORF">OBRU01_14705</name>
</gene>
<dbReference type="SUPFAM" id="SSF52087">
    <property type="entry name" value="CRAL/TRIO domain"/>
    <property type="match status" value="1"/>
</dbReference>
<dbReference type="SMART" id="SM00516">
    <property type="entry name" value="SEC14"/>
    <property type="match status" value="1"/>
</dbReference>
<dbReference type="Proteomes" id="UP000037510">
    <property type="component" value="Unassembled WGS sequence"/>
</dbReference>
<organism evidence="2 3">
    <name type="scientific">Operophtera brumata</name>
    <name type="common">Winter moth</name>
    <name type="synonym">Phalaena brumata</name>
    <dbReference type="NCBI Taxonomy" id="104452"/>
    <lineage>
        <taxon>Eukaryota</taxon>
        <taxon>Metazoa</taxon>
        <taxon>Ecdysozoa</taxon>
        <taxon>Arthropoda</taxon>
        <taxon>Hexapoda</taxon>
        <taxon>Insecta</taxon>
        <taxon>Pterygota</taxon>
        <taxon>Neoptera</taxon>
        <taxon>Endopterygota</taxon>
        <taxon>Lepidoptera</taxon>
        <taxon>Glossata</taxon>
        <taxon>Ditrysia</taxon>
        <taxon>Geometroidea</taxon>
        <taxon>Geometridae</taxon>
        <taxon>Larentiinae</taxon>
        <taxon>Operophtera</taxon>
    </lineage>
</organism>
<dbReference type="PRINTS" id="PR00180">
    <property type="entry name" value="CRETINALDHBP"/>
</dbReference>
<dbReference type="Gene3D" id="1.20.5.1200">
    <property type="entry name" value="Alpha-tocopherol transfer"/>
    <property type="match status" value="1"/>
</dbReference>
<dbReference type="GO" id="GO:1902936">
    <property type="term" value="F:phosphatidylinositol bisphosphate binding"/>
    <property type="evidence" value="ECO:0007669"/>
    <property type="project" value="TreeGrafter"/>
</dbReference>